<dbReference type="EMBL" id="JBEDUW010000007">
    <property type="protein sequence ID" value="KAK9912020.1"/>
    <property type="molecule type" value="Genomic_DNA"/>
</dbReference>
<accession>A0AAW1VWA9</accession>
<organism evidence="1 2">
    <name type="scientific">Rubus argutus</name>
    <name type="common">Southern blackberry</name>
    <dbReference type="NCBI Taxonomy" id="59490"/>
    <lineage>
        <taxon>Eukaryota</taxon>
        <taxon>Viridiplantae</taxon>
        <taxon>Streptophyta</taxon>
        <taxon>Embryophyta</taxon>
        <taxon>Tracheophyta</taxon>
        <taxon>Spermatophyta</taxon>
        <taxon>Magnoliopsida</taxon>
        <taxon>eudicotyledons</taxon>
        <taxon>Gunneridae</taxon>
        <taxon>Pentapetalae</taxon>
        <taxon>rosids</taxon>
        <taxon>fabids</taxon>
        <taxon>Rosales</taxon>
        <taxon>Rosaceae</taxon>
        <taxon>Rosoideae</taxon>
        <taxon>Rosoideae incertae sedis</taxon>
        <taxon>Rubus</taxon>
    </lineage>
</organism>
<name>A0AAW1VWA9_RUBAR</name>
<protein>
    <submittedName>
        <fullName evidence="1">Uncharacterized protein</fullName>
    </submittedName>
</protein>
<evidence type="ECO:0000313" key="2">
    <source>
        <dbReference type="Proteomes" id="UP001457282"/>
    </source>
</evidence>
<dbReference type="Proteomes" id="UP001457282">
    <property type="component" value="Unassembled WGS sequence"/>
</dbReference>
<keyword evidence="2" id="KW-1185">Reference proteome</keyword>
<sequence length="148" mass="16154">MPNSETKSVLLVTKPPIPNLTITKLHCRHSITSQTRTQPSIQNHHDLPFTTRPSLFTCKSQNPNYKIDLIPCLQPKPTTAKPPPAIAALHSPAVMPAPPLHHISAPPHQTLITARNQPSYPEITSASHPYHRAALSPAEAASISKPRT</sequence>
<dbReference type="AlphaFoldDB" id="A0AAW1VWA9"/>
<evidence type="ECO:0000313" key="1">
    <source>
        <dbReference type="EMBL" id="KAK9912020.1"/>
    </source>
</evidence>
<gene>
    <name evidence="1" type="ORF">M0R45_035894</name>
</gene>
<reference evidence="1 2" key="1">
    <citation type="journal article" date="2023" name="G3 (Bethesda)">
        <title>A chromosome-length genome assembly and annotation of blackberry (Rubus argutus, cv. 'Hillquist').</title>
        <authorList>
            <person name="Bruna T."/>
            <person name="Aryal R."/>
            <person name="Dudchenko O."/>
            <person name="Sargent D.J."/>
            <person name="Mead D."/>
            <person name="Buti M."/>
            <person name="Cavallini A."/>
            <person name="Hytonen T."/>
            <person name="Andres J."/>
            <person name="Pham M."/>
            <person name="Weisz D."/>
            <person name="Mascagni F."/>
            <person name="Usai G."/>
            <person name="Natali L."/>
            <person name="Bassil N."/>
            <person name="Fernandez G.E."/>
            <person name="Lomsadze A."/>
            <person name="Armour M."/>
            <person name="Olukolu B."/>
            <person name="Poorten T."/>
            <person name="Britton C."/>
            <person name="Davik J."/>
            <person name="Ashrafi H."/>
            <person name="Aiden E.L."/>
            <person name="Borodovsky M."/>
            <person name="Worthington M."/>
        </authorList>
    </citation>
    <scope>NUCLEOTIDE SEQUENCE [LARGE SCALE GENOMIC DNA]</scope>
    <source>
        <strain evidence="1">PI 553951</strain>
    </source>
</reference>
<comment type="caution">
    <text evidence="1">The sequence shown here is derived from an EMBL/GenBank/DDBJ whole genome shotgun (WGS) entry which is preliminary data.</text>
</comment>
<proteinExistence type="predicted"/>